<accession>A0ABS5V7D2</accession>
<dbReference type="Gene3D" id="3.40.50.300">
    <property type="entry name" value="P-loop containing nucleotide triphosphate hydrolases"/>
    <property type="match status" value="1"/>
</dbReference>
<protein>
    <recommendedName>
        <fullName evidence="2">Helicase C-terminal domain-containing protein</fullName>
    </recommendedName>
</protein>
<dbReference type="RefSeq" id="WP_214508552.1">
    <property type="nucleotide sequence ID" value="NZ_JAHEPS010000011.1"/>
</dbReference>
<dbReference type="SUPFAM" id="SSF52540">
    <property type="entry name" value="P-loop containing nucleoside triphosphate hydrolases"/>
    <property type="match status" value="1"/>
</dbReference>
<sequence>MTVTVNFSEEREALLTYLERQLIGPANGEREELPISSRPDERYLMGVLFPPGAGQGNNESAYDPDESAADDPVSMAYQQLPASIGLSFFTRADSVTVSICAAVYDNHRDESSSSWKRRAIATRDKPEEHQLSCKSTSVDQVLEGNGRLSSIWRKKEEGWLVTVTLINANAVDQKGRFEPQQVLYQTWIRCKPEGEAILAYPSPDRYSWDTEEEELALIYDSKRTYAIGHGTSAHWNTEAEVVSSTESAFLPRYEVPPITADFAQGSSMATSEAFSLQYLADREVTFEDKCEKLQAFIDHYGEWIGNQAHQAAKIGKFPKAAERILARLDQAKERMQKGLDFLTCNIRARQCFEMANLAMLMQMVHSHDGYAGTTRERGHGNGKPDYASKDWRRSRWRPFQLAFQLLVIESLANRNSTDRDTVDLIWFPTGGGKTEAYLAVAAFELFWRRMSFGDKGGGTAIIKRYTLRLLTSQQFQRVSTLICACEKIRRSNSDDLGDEPFTLGLWVGGDTSPNDFQEAYLQYQTLLNDLSPVNPFQLLQCPWCGCRIVPEKQEEAAHYGVRCDDSFFEFHCPDEQCDFHESLPINVVDQHLYHYPPSFLVGTVDKFARLTWLDEPRAFFCGGQQGERHPPSLIIQDELHLISGPLGTVAGLYEAAMDVVMASAGARPKYIAATATIRRAPEQARRLYAREVAVFPPAGIDVKDAYFSREETGSPGRMYTGLLSPHQSPVFSLAGTAAALAQAPMDVALSDDAKDAYWTQVIFHNSRRELGKTMTLSRDDIPKRVAVLAKSEEQARSSTDPVEMSANIPSKEIPTVLKQLGHRWDSGEAVDVLPCTNMLSVGVDVPRLGLIMMNGQPKTTAEYIQASSRVGRGKVPGIVLAFYPNNKARDRSHYEGFLPYHQALYRAVEPTSVTPFAQPAMERALHAALVIVMRYCGGCSGNNGAQRFNKNDPQIITFSEMLLRRMLAASDGSDREKKLINDYMTSCIDMWHERASAAGGAMKALVYGGGMKAKNFDPLLASYAAHTCGKPTIPWATLNSMRSIDGECSVHVRGESQNGK</sequence>
<feature type="domain" description="Helicase C-terminal" evidence="2">
    <location>
        <begin position="752"/>
        <end position="922"/>
    </location>
</feature>
<feature type="region of interest" description="Disordered" evidence="1">
    <location>
        <begin position="48"/>
        <end position="69"/>
    </location>
</feature>
<dbReference type="InterPro" id="IPR027417">
    <property type="entry name" value="P-loop_NTPase"/>
</dbReference>
<evidence type="ECO:0000256" key="1">
    <source>
        <dbReference type="SAM" id="MobiDB-lite"/>
    </source>
</evidence>
<dbReference type="CDD" id="cd18785">
    <property type="entry name" value="SF2_C"/>
    <property type="match status" value="1"/>
</dbReference>
<evidence type="ECO:0000259" key="2">
    <source>
        <dbReference type="PROSITE" id="PS51194"/>
    </source>
</evidence>
<dbReference type="PROSITE" id="PS51194">
    <property type="entry name" value="HELICASE_CTER"/>
    <property type="match status" value="1"/>
</dbReference>
<comment type="caution">
    <text evidence="3">The sequence shown here is derived from an EMBL/GenBank/DDBJ whole genome shotgun (WGS) entry which is preliminary data.</text>
</comment>
<organism evidence="3 4">
    <name type="scientific">Shewanella jiangmenensis</name>
    <dbReference type="NCBI Taxonomy" id="2837387"/>
    <lineage>
        <taxon>Bacteria</taxon>
        <taxon>Pseudomonadati</taxon>
        <taxon>Pseudomonadota</taxon>
        <taxon>Gammaproteobacteria</taxon>
        <taxon>Alteromonadales</taxon>
        <taxon>Shewanellaceae</taxon>
        <taxon>Shewanella</taxon>
    </lineage>
</organism>
<dbReference type="InterPro" id="IPR001650">
    <property type="entry name" value="Helicase_C-like"/>
</dbReference>
<dbReference type="EMBL" id="JAHEPS010000011">
    <property type="protein sequence ID" value="MBT1446350.1"/>
    <property type="molecule type" value="Genomic_DNA"/>
</dbReference>
<evidence type="ECO:0000313" key="4">
    <source>
        <dbReference type="Proteomes" id="UP001195903"/>
    </source>
</evidence>
<reference evidence="3 4" key="1">
    <citation type="submission" date="2021-05" db="EMBL/GenBank/DDBJ databases">
        <title>Shewanella sp. JM162201.</title>
        <authorList>
            <person name="Xu S."/>
            <person name="Li A."/>
        </authorList>
    </citation>
    <scope>NUCLEOTIDE SEQUENCE [LARGE SCALE GENOMIC DNA]</scope>
    <source>
        <strain evidence="3 4">JM162201</strain>
    </source>
</reference>
<dbReference type="Proteomes" id="UP001195903">
    <property type="component" value="Unassembled WGS sequence"/>
</dbReference>
<name>A0ABS5V7D2_9GAMM</name>
<proteinExistence type="predicted"/>
<keyword evidence="4" id="KW-1185">Reference proteome</keyword>
<dbReference type="Pfam" id="PF00271">
    <property type="entry name" value="Helicase_C"/>
    <property type="match status" value="1"/>
</dbReference>
<gene>
    <name evidence="3" type="ORF">KJI95_17795</name>
</gene>
<evidence type="ECO:0000313" key="3">
    <source>
        <dbReference type="EMBL" id="MBT1446350.1"/>
    </source>
</evidence>